<protein>
    <submittedName>
        <fullName evidence="2">Uncharacterized protein</fullName>
    </submittedName>
</protein>
<keyword evidence="1" id="KW-0812">Transmembrane</keyword>
<evidence type="ECO:0000256" key="1">
    <source>
        <dbReference type="SAM" id="Phobius"/>
    </source>
</evidence>
<gene>
    <name evidence="2" type="ORF">DES38_103128</name>
</gene>
<feature type="transmembrane region" description="Helical" evidence="1">
    <location>
        <begin position="76"/>
        <end position="97"/>
    </location>
</feature>
<keyword evidence="3" id="KW-1185">Reference proteome</keyword>
<keyword evidence="1" id="KW-1133">Transmembrane helix</keyword>
<evidence type="ECO:0000313" key="2">
    <source>
        <dbReference type="EMBL" id="PXW92112.1"/>
    </source>
</evidence>
<organism evidence="2 3">
    <name type="scientific">Streptohalobacillus salinus</name>
    <dbReference type="NCBI Taxonomy" id="621096"/>
    <lineage>
        <taxon>Bacteria</taxon>
        <taxon>Bacillati</taxon>
        <taxon>Bacillota</taxon>
        <taxon>Bacilli</taxon>
        <taxon>Bacillales</taxon>
        <taxon>Bacillaceae</taxon>
        <taxon>Streptohalobacillus</taxon>
    </lineage>
</organism>
<evidence type="ECO:0000313" key="3">
    <source>
        <dbReference type="Proteomes" id="UP000247922"/>
    </source>
</evidence>
<dbReference type="EMBL" id="QJJR01000003">
    <property type="protein sequence ID" value="PXW92112.1"/>
    <property type="molecule type" value="Genomic_DNA"/>
</dbReference>
<feature type="transmembrane region" description="Helical" evidence="1">
    <location>
        <begin position="109"/>
        <end position="130"/>
    </location>
</feature>
<proteinExistence type="predicted"/>
<comment type="caution">
    <text evidence="2">The sequence shown here is derived from an EMBL/GenBank/DDBJ whole genome shotgun (WGS) entry which is preliminary data.</text>
</comment>
<feature type="transmembrane region" description="Helical" evidence="1">
    <location>
        <begin position="52"/>
        <end position="70"/>
    </location>
</feature>
<name>A0A2V3WCR8_9BACI</name>
<sequence>MDPAFIIGLVSLATMHVVKRILGGHLQVDPLPEGKDFYLNETHENSARRVHVSMLSLGVFSVLGFVFAQVDVANVWIYLLVGYVLSYTLGLNIVHIHMYAQYSKQPKQAIMLFIELMIKSIFMIIMLYYFPLNQI</sequence>
<accession>A0A2V3WCR8</accession>
<dbReference type="AlphaFoldDB" id="A0A2V3WCR8"/>
<keyword evidence="1" id="KW-0472">Membrane</keyword>
<dbReference type="Proteomes" id="UP000247922">
    <property type="component" value="Unassembled WGS sequence"/>
</dbReference>
<reference evidence="2 3" key="1">
    <citation type="submission" date="2018-05" db="EMBL/GenBank/DDBJ databases">
        <title>Genomic Encyclopedia of Type Strains, Phase IV (KMG-IV): sequencing the most valuable type-strain genomes for metagenomic binning, comparative biology and taxonomic classification.</title>
        <authorList>
            <person name="Goeker M."/>
        </authorList>
    </citation>
    <scope>NUCLEOTIDE SEQUENCE [LARGE SCALE GENOMIC DNA]</scope>
    <source>
        <strain evidence="2 3">DSM 22440</strain>
    </source>
</reference>